<evidence type="ECO:0000259" key="1">
    <source>
        <dbReference type="Pfam" id="PF04287"/>
    </source>
</evidence>
<dbReference type="SUPFAM" id="SSF158452">
    <property type="entry name" value="YqcC-like"/>
    <property type="match status" value="1"/>
</dbReference>
<dbReference type="PANTHER" id="PTHR39586">
    <property type="entry name" value="CYTOPLASMIC PROTEIN-RELATED"/>
    <property type="match status" value="1"/>
</dbReference>
<sequence>MRRTDVAAVLIDIEAQLRYLSLWESIPPSAEALASQEPFCIDTLTLPQWLQFVFLPTLYRLLEQEASLPERCAIAPMAEEYFRGSALATSGLLRALRQIDELLTA</sequence>
<reference evidence="2 3" key="1">
    <citation type="submission" date="2020-02" db="EMBL/GenBank/DDBJ databases">
        <title>Genome sequencing for Kineobactrum sp. M2.</title>
        <authorList>
            <person name="Park S.-J."/>
        </authorList>
    </citation>
    <scope>NUCLEOTIDE SEQUENCE [LARGE SCALE GENOMIC DNA]</scope>
    <source>
        <strain evidence="2 3">M2</strain>
    </source>
</reference>
<dbReference type="EMBL" id="CP048711">
    <property type="protein sequence ID" value="QIB65221.1"/>
    <property type="molecule type" value="Genomic_DNA"/>
</dbReference>
<evidence type="ECO:0000313" key="3">
    <source>
        <dbReference type="Proteomes" id="UP000477680"/>
    </source>
</evidence>
<gene>
    <name evidence="2" type="ORF">G3T16_07205</name>
</gene>
<dbReference type="Proteomes" id="UP000477680">
    <property type="component" value="Chromosome"/>
</dbReference>
<dbReference type="RefSeq" id="WP_163494461.1">
    <property type="nucleotide sequence ID" value="NZ_CP048711.1"/>
</dbReference>
<dbReference type="GO" id="GO:0044010">
    <property type="term" value="P:single-species biofilm formation"/>
    <property type="evidence" value="ECO:0007669"/>
    <property type="project" value="TreeGrafter"/>
</dbReference>
<dbReference type="InterPro" id="IPR007384">
    <property type="entry name" value="UCP006257"/>
</dbReference>
<protein>
    <submittedName>
        <fullName evidence="2">YqcC family protein</fullName>
    </submittedName>
</protein>
<accession>A0A6C0TZL5</accession>
<dbReference type="PANTHER" id="PTHR39586:SF1">
    <property type="entry name" value="CYTOPLASMIC PROTEIN"/>
    <property type="match status" value="1"/>
</dbReference>
<dbReference type="Pfam" id="PF04287">
    <property type="entry name" value="DUF446"/>
    <property type="match status" value="1"/>
</dbReference>
<organism evidence="2 3">
    <name type="scientific">Kineobactrum salinum</name>
    <dbReference type="NCBI Taxonomy" id="2708301"/>
    <lineage>
        <taxon>Bacteria</taxon>
        <taxon>Pseudomonadati</taxon>
        <taxon>Pseudomonadota</taxon>
        <taxon>Gammaproteobacteria</taxon>
        <taxon>Cellvibrionales</taxon>
        <taxon>Halieaceae</taxon>
        <taxon>Kineobactrum</taxon>
    </lineage>
</organism>
<evidence type="ECO:0000313" key="2">
    <source>
        <dbReference type="EMBL" id="QIB65221.1"/>
    </source>
</evidence>
<dbReference type="InterPro" id="IPR023376">
    <property type="entry name" value="YqcC-like_dom"/>
</dbReference>
<dbReference type="Gene3D" id="1.20.1440.40">
    <property type="entry name" value="YqcC-like"/>
    <property type="match status" value="1"/>
</dbReference>
<dbReference type="PIRSF" id="PIRSF006257">
    <property type="entry name" value="UCP006257"/>
    <property type="match status" value="1"/>
</dbReference>
<proteinExistence type="predicted"/>
<dbReference type="InterPro" id="IPR036814">
    <property type="entry name" value="YqcC-like_sf"/>
</dbReference>
<name>A0A6C0TZL5_9GAMM</name>
<dbReference type="AlphaFoldDB" id="A0A6C0TZL5"/>
<feature type="domain" description="YqcC-like" evidence="1">
    <location>
        <begin position="6"/>
        <end position="102"/>
    </location>
</feature>
<dbReference type="KEGG" id="kim:G3T16_07205"/>
<keyword evidence="3" id="KW-1185">Reference proteome</keyword>